<organism evidence="3 4">
    <name type="scientific">Rhododendron griersonianum</name>
    <dbReference type="NCBI Taxonomy" id="479676"/>
    <lineage>
        <taxon>Eukaryota</taxon>
        <taxon>Viridiplantae</taxon>
        <taxon>Streptophyta</taxon>
        <taxon>Embryophyta</taxon>
        <taxon>Tracheophyta</taxon>
        <taxon>Spermatophyta</taxon>
        <taxon>Magnoliopsida</taxon>
        <taxon>eudicotyledons</taxon>
        <taxon>Gunneridae</taxon>
        <taxon>Pentapetalae</taxon>
        <taxon>asterids</taxon>
        <taxon>Ericales</taxon>
        <taxon>Ericaceae</taxon>
        <taxon>Ericoideae</taxon>
        <taxon>Rhodoreae</taxon>
        <taxon>Rhododendron</taxon>
    </lineage>
</organism>
<evidence type="ECO:0000313" key="3">
    <source>
        <dbReference type="EMBL" id="KAG5552480.1"/>
    </source>
</evidence>
<proteinExistence type="inferred from homology"/>
<evidence type="ECO:0000313" key="4">
    <source>
        <dbReference type="Proteomes" id="UP000823749"/>
    </source>
</evidence>
<accession>A0AAV6KJ33</accession>
<dbReference type="InterPro" id="IPR058980">
    <property type="entry name" value="Glyco_transf_N"/>
</dbReference>
<dbReference type="InterPro" id="IPR050967">
    <property type="entry name" value="Thiamine_Salvage_TenA"/>
</dbReference>
<feature type="domain" description="Glycosyltransferase N-terminal" evidence="2">
    <location>
        <begin position="198"/>
        <end position="330"/>
    </location>
</feature>
<gene>
    <name evidence="3" type="ORF">RHGRI_010534</name>
</gene>
<comment type="caution">
    <text evidence="3">The sequence shown here is derived from an EMBL/GenBank/DDBJ whole genome shotgun (WGS) entry which is preliminary data.</text>
</comment>
<dbReference type="EMBL" id="JACTNZ010000004">
    <property type="protein sequence ID" value="KAG5552480.1"/>
    <property type="molecule type" value="Genomic_DNA"/>
</dbReference>
<dbReference type="PANTHER" id="PTHR43198:SF9">
    <property type="entry name" value="AMINOPYRIMIDINE AMINOHYDROLASE, MITOCHONDRIAL ISOFORM X1-RELATED"/>
    <property type="match status" value="1"/>
</dbReference>
<keyword evidence="4" id="KW-1185">Reference proteome</keyword>
<comment type="similarity">
    <text evidence="1">Belongs to the UDP-glycosyltransferase family.</text>
</comment>
<sequence>MWNQTLHKFHEDGNSLVYMDPNDLCFAVEEFNYEGLCRAIEQLSDFKKRANSRVIKSGVLKGLNLEDIKRAGEHLILQDGCKGDLRVRNVHSNELAYEDFITTGDIIKKVESPLEKLQAFSDYTKGDNEISKHSTIYIGGSVGDLLCLEILVTGLFSGLGVAVQVTLNISSMDATNIIQDPSHGALSSGLSVRSKNAQVEVIVVSFPLHSHLDQLLRLSCLIAAHNIPVHYATSATHLRQAKLRFGSQTHFQNSKIHFHEFPTPHFLSLPPIPNSSSKFPSHLQPSFEASVHLCEPAAALLREVSAAARRVVVIHQNSVQVLLGEELKGIPSLEGCSTPEFQNLISLQYDFLSLAAGILSSTHAGQLKVLLNKLYVSLAENFYKKK</sequence>
<dbReference type="Pfam" id="PF26168">
    <property type="entry name" value="Glyco_transf_N"/>
    <property type="match status" value="1"/>
</dbReference>
<dbReference type="PANTHER" id="PTHR43198">
    <property type="entry name" value="BIFUNCTIONAL TH2 PROTEIN"/>
    <property type="match status" value="1"/>
</dbReference>
<evidence type="ECO:0000259" key="2">
    <source>
        <dbReference type="Pfam" id="PF26168"/>
    </source>
</evidence>
<reference evidence="3" key="1">
    <citation type="submission" date="2020-08" db="EMBL/GenBank/DDBJ databases">
        <title>Plant Genome Project.</title>
        <authorList>
            <person name="Zhang R.-G."/>
        </authorList>
    </citation>
    <scope>NUCLEOTIDE SEQUENCE</scope>
    <source>
        <strain evidence="3">WSP0</strain>
        <tissue evidence="3">Leaf</tissue>
    </source>
</reference>
<evidence type="ECO:0000256" key="1">
    <source>
        <dbReference type="ARBA" id="ARBA00009995"/>
    </source>
</evidence>
<dbReference type="SUPFAM" id="SSF53756">
    <property type="entry name" value="UDP-Glycosyltransferase/glycogen phosphorylase"/>
    <property type="match status" value="1"/>
</dbReference>
<protein>
    <recommendedName>
        <fullName evidence="2">Glycosyltransferase N-terminal domain-containing protein</fullName>
    </recommendedName>
</protein>
<dbReference type="GO" id="GO:0005829">
    <property type="term" value="C:cytosol"/>
    <property type="evidence" value="ECO:0007669"/>
    <property type="project" value="TreeGrafter"/>
</dbReference>
<dbReference type="Gene3D" id="3.40.50.2000">
    <property type="entry name" value="Glycogen Phosphorylase B"/>
    <property type="match status" value="1"/>
</dbReference>
<dbReference type="AlphaFoldDB" id="A0AAV6KJ33"/>
<dbReference type="Proteomes" id="UP000823749">
    <property type="component" value="Chromosome 4"/>
</dbReference>
<name>A0AAV6KJ33_9ERIC</name>